<keyword evidence="2" id="KW-1185">Reference proteome</keyword>
<reference evidence="1" key="1">
    <citation type="submission" date="2020-05" db="EMBL/GenBank/DDBJ databases">
        <title>Mycena genomes resolve the evolution of fungal bioluminescence.</title>
        <authorList>
            <person name="Tsai I.J."/>
        </authorList>
    </citation>
    <scope>NUCLEOTIDE SEQUENCE</scope>
    <source>
        <strain evidence="1">CCC161011</strain>
    </source>
</reference>
<dbReference type="OrthoDB" id="2897339at2759"/>
<dbReference type="EMBL" id="JACAZI010000009">
    <property type="protein sequence ID" value="KAF7351828.1"/>
    <property type="molecule type" value="Genomic_DNA"/>
</dbReference>
<dbReference type="AlphaFoldDB" id="A0A8H6Y0L0"/>
<accession>A0A8H6Y0L0</accession>
<protein>
    <submittedName>
        <fullName evidence="1">Aba 3 protein</fullName>
    </submittedName>
</protein>
<evidence type="ECO:0000313" key="2">
    <source>
        <dbReference type="Proteomes" id="UP000620124"/>
    </source>
</evidence>
<dbReference type="Proteomes" id="UP000620124">
    <property type="component" value="Unassembled WGS sequence"/>
</dbReference>
<sequence length="446" mass="51117">MDTKAQLQAINSAKSDHLAARLLTCSPLSNSVLRNFLSQQCPSPPDGTPTPCSAPRKGDTWYYPSELANDLKDVDISEDDKAELIATAWEAMRSIIPTSTSWERYLAITRLYIIFYFAEFHGKTIDVLAGDNILGYSVSSLVDIVFQGTSICEEMAREFRCMLLIVAEKASDRRNGEFFRRFANSLAQSPAQWFRMRDRDGLMRFSLMAALACNDVLDEGFSQEQLEILSEMVFIMYDAVAFYKHRSEGEICNTFAYMPADLRAKAFRQYREVYWALDVAWARRPSLMFVPNFLRMYGGSAYMMMRRYRFVEDDLTIGMPETEEIGSQARSNVKLWYRADANKIKDVSEESYQRYKDILDRREELLFPGLDAILETADERLCETCLYPDSYGAEAPIHCFGGVQLCDKCGAEWRDFLESFPDRAAKAFPELVEIYNEGITSKRVVE</sequence>
<proteinExistence type="predicted"/>
<name>A0A8H6Y0L0_9AGAR</name>
<comment type="caution">
    <text evidence="1">The sequence shown here is derived from an EMBL/GenBank/DDBJ whole genome shotgun (WGS) entry which is preliminary data.</text>
</comment>
<organism evidence="1 2">
    <name type="scientific">Mycena venus</name>
    <dbReference type="NCBI Taxonomy" id="2733690"/>
    <lineage>
        <taxon>Eukaryota</taxon>
        <taxon>Fungi</taxon>
        <taxon>Dikarya</taxon>
        <taxon>Basidiomycota</taxon>
        <taxon>Agaricomycotina</taxon>
        <taxon>Agaricomycetes</taxon>
        <taxon>Agaricomycetidae</taxon>
        <taxon>Agaricales</taxon>
        <taxon>Marasmiineae</taxon>
        <taxon>Mycenaceae</taxon>
        <taxon>Mycena</taxon>
    </lineage>
</organism>
<gene>
    <name evidence="1" type="ORF">MVEN_01143900</name>
</gene>
<evidence type="ECO:0000313" key="1">
    <source>
        <dbReference type="EMBL" id="KAF7351828.1"/>
    </source>
</evidence>